<dbReference type="Proteomes" id="UP001501788">
    <property type="component" value="Unassembled WGS sequence"/>
</dbReference>
<evidence type="ECO:0000259" key="8">
    <source>
        <dbReference type="Pfam" id="PF04116"/>
    </source>
</evidence>
<evidence type="ECO:0000256" key="6">
    <source>
        <dbReference type="ARBA" id="ARBA00023136"/>
    </source>
</evidence>
<dbReference type="InterPro" id="IPR006694">
    <property type="entry name" value="Fatty_acid_hydroxylase"/>
</dbReference>
<dbReference type="RefSeq" id="WP_345064847.1">
    <property type="nucleotide sequence ID" value="NZ_BAABEX010000024.1"/>
</dbReference>
<feature type="domain" description="Fatty acid hydroxylase" evidence="8">
    <location>
        <begin position="94"/>
        <end position="229"/>
    </location>
</feature>
<keyword evidence="6 7" id="KW-0472">Membrane</keyword>
<proteinExistence type="predicted"/>
<keyword evidence="4" id="KW-0560">Oxidoreductase</keyword>
<evidence type="ECO:0000256" key="7">
    <source>
        <dbReference type="SAM" id="Phobius"/>
    </source>
</evidence>
<dbReference type="EMBL" id="BAABEX010000024">
    <property type="protein sequence ID" value="GAA4426359.1"/>
    <property type="molecule type" value="Genomic_DNA"/>
</dbReference>
<comment type="caution">
    <text evidence="9">The sequence shown here is derived from an EMBL/GenBank/DDBJ whole genome shotgun (WGS) entry which is preliminary data.</text>
</comment>
<comment type="subcellular location">
    <subcellularLocation>
        <location evidence="1">Endomembrane system</location>
        <topology evidence="1">Multi-pass membrane protein</topology>
    </subcellularLocation>
</comment>
<evidence type="ECO:0000313" key="9">
    <source>
        <dbReference type="EMBL" id="GAA4426359.1"/>
    </source>
</evidence>
<keyword evidence="2 7" id="KW-0812">Transmembrane</keyword>
<dbReference type="Pfam" id="PF04116">
    <property type="entry name" value="FA_hydroxylase"/>
    <property type="match status" value="1"/>
</dbReference>
<organism evidence="9 10">
    <name type="scientific">Acidovorax lacteus</name>
    <dbReference type="NCBI Taxonomy" id="1924988"/>
    <lineage>
        <taxon>Bacteria</taxon>
        <taxon>Pseudomonadati</taxon>
        <taxon>Pseudomonadota</taxon>
        <taxon>Betaproteobacteria</taxon>
        <taxon>Burkholderiales</taxon>
        <taxon>Comamonadaceae</taxon>
        <taxon>Acidovorax</taxon>
    </lineage>
</organism>
<feature type="transmembrane region" description="Helical" evidence="7">
    <location>
        <begin position="48"/>
        <end position="66"/>
    </location>
</feature>
<keyword evidence="10" id="KW-1185">Reference proteome</keyword>
<keyword evidence="3 7" id="KW-1133">Transmembrane helix</keyword>
<evidence type="ECO:0000256" key="4">
    <source>
        <dbReference type="ARBA" id="ARBA00023002"/>
    </source>
</evidence>
<dbReference type="InterPro" id="IPR051689">
    <property type="entry name" value="Sterol_desaturase/TMEM195"/>
</dbReference>
<protein>
    <submittedName>
        <fullName evidence="9">Sterol desaturase family protein</fullName>
    </submittedName>
</protein>
<evidence type="ECO:0000256" key="2">
    <source>
        <dbReference type="ARBA" id="ARBA00022692"/>
    </source>
</evidence>
<feature type="transmembrane region" description="Helical" evidence="7">
    <location>
        <begin position="143"/>
        <end position="170"/>
    </location>
</feature>
<sequence length="283" mass="31162">MLEWMAQHAALWPAALLLVWGGLLALAEARWPRRPGTAQVRTRWPVNLGLYAAGAAVLASGLLQPLEQAALQLGSRLGAHGIAGLPWPDTAKIALGVLAIDAVQYLLHRLSHAVPLLWRLHQVHHADIAMDVSTSVRHHPLEVAVLLLLTLVACAALGVPVVSLLLYLALQVTHTVFCHANLALPPRLDAALRWIFVTPDMHRIHHSRIEAEGQRNFGMVLPWWDWLLRSYQAQPRTPHERMGLGLDDADPTRDLGWWGSLALPLKRLGSAADTARAPKHKPD</sequence>
<evidence type="ECO:0000256" key="3">
    <source>
        <dbReference type="ARBA" id="ARBA00022989"/>
    </source>
</evidence>
<evidence type="ECO:0000256" key="5">
    <source>
        <dbReference type="ARBA" id="ARBA00023098"/>
    </source>
</evidence>
<dbReference type="PANTHER" id="PTHR21624">
    <property type="entry name" value="STEROL DESATURASE-RELATED PROTEIN"/>
    <property type="match status" value="1"/>
</dbReference>
<evidence type="ECO:0000256" key="1">
    <source>
        <dbReference type="ARBA" id="ARBA00004127"/>
    </source>
</evidence>
<keyword evidence="5" id="KW-0443">Lipid metabolism</keyword>
<accession>A0ABP8LDH5</accession>
<name>A0ABP8LDH5_9BURK</name>
<evidence type="ECO:0000313" key="10">
    <source>
        <dbReference type="Proteomes" id="UP001501788"/>
    </source>
</evidence>
<dbReference type="PANTHER" id="PTHR21624:SF1">
    <property type="entry name" value="ALKYLGLYCEROL MONOOXYGENASE"/>
    <property type="match status" value="1"/>
</dbReference>
<gene>
    <name evidence="9" type="ORF">GCM10023090_22270</name>
</gene>
<reference evidence="10" key="1">
    <citation type="journal article" date="2019" name="Int. J. Syst. Evol. Microbiol.">
        <title>The Global Catalogue of Microorganisms (GCM) 10K type strain sequencing project: providing services to taxonomists for standard genome sequencing and annotation.</title>
        <authorList>
            <consortium name="The Broad Institute Genomics Platform"/>
            <consortium name="The Broad Institute Genome Sequencing Center for Infectious Disease"/>
            <person name="Wu L."/>
            <person name="Ma J."/>
        </authorList>
    </citation>
    <scope>NUCLEOTIDE SEQUENCE [LARGE SCALE GENOMIC DNA]</scope>
    <source>
        <strain evidence="10">JCM 31890</strain>
    </source>
</reference>